<dbReference type="OrthoDB" id="6024770at2"/>
<dbReference type="PROSITE" id="PS51257">
    <property type="entry name" value="PROKAR_LIPOPROTEIN"/>
    <property type="match status" value="1"/>
</dbReference>
<evidence type="ECO:0000313" key="2">
    <source>
        <dbReference type="EMBL" id="TQD38730.1"/>
    </source>
</evidence>
<dbReference type="RefSeq" id="WP_141519786.1">
    <property type="nucleotide sequence ID" value="NZ_VICE01000156.1"/>
</dbReference>
<comment type="caution">
    <text evidence="2">The sequence shown here is derived from an EMBL/GenBank/DDBJ whole genome shotgun (WGS) entry which is preliminary data.</text>
</comment>
<dbReference type="AlphaFoldDB" id="A0A507ZMG9"/>
<keyword evidence="1" id="KW-0732">Signal</keyword>
<accession>A0A507ZMG9</accession>
<feature type="chain" id="PRO_5021393934" evidence="1">
    <location>
        <begin position="23"/>
        <end position="147"/>
    </location>
</feature>
<reference evidence="2 3" key="1">
    <citation type="submission" date="2019-06" db="EMBL/GenBank/DDBJ databases">
        <title>Lysobacter alkalisoli sp. nov. isolated from saline soil.</title>
        <authorList>
            <person name="Sun J.-Q."/>
            <person name="Xu L."/>
        </authorList>
    </citation>
    <scope>NUCLEOTIDE SEQUENCE [LARGE SCALE GENOMIC DNA]</scope>
    <source>
        <strain evidence="2 3">JCM 31130</strain>
    </source>
</reference>
<evidence type="ECO:0000313" key="3">
    <source>
        <dbReference type="Proteomes" id="UP000318212"/>
    </source>
</evidence>
<proteinExistence type="predicted"/>
<keyword evidence="3" id="KW-1185">Reference proteome</keyword>
<protein>
    <submittedName>
        <fullName evidence="2">Uncharacterized protein</fullName>
    </submittedName>
</protein>
<evidence type="ECO:0000256" key="1">
    <source>
        <dbReference type="SAM" id="SignalP"/>
    </source>
</evidence>
<gene>
    <name evidence="2" type="ORF">FKV25_16005</name>
</gene>
<name>A0A507ZMG9_9GAMM</name>
<dbReference type="EMBL" id="VICE01000156">
    <property type="protein sequence ID" value="TQD38730.1"/>
    <property type="molecule type" value="Genomic_DNA"/>
</dbReference>
<feature type="signal peptide" evidence="1">
    <location>
        <begin position="1"/>
        <end position="22"/>
    </location>
</feature>
<sequence length="147" mass="15309">MPYMLLKSLVPCLLLLLTACSAGPGTTVVMREDIDGNPGFLSRAETLPGSARFECLASASGQCHYAVFAGACGPLAQAVAGSWFACEETAAPTLRFDLAVGEQREVDGLPLDFRHCVRERPGAITASCLQPLPATVATREALAGPTG</sequence>
<dbReference type="Proteomes" id="UP000318212">
    <property type="component" value="Unassembled WGS sequence"/>
</dbReference>
<organism evidence="2 3">
    <name type="scientific">Marilutibacter aestuarii</name>
    <dbReference type="NCBI Taxonomy" id="1706195"/>
    <lineage>
        <taxon>Bacteria</taxon>
        <taxon>Pseudomonadati</taxon>
        <taxon>Pseudomonadota</taxon>
        <taxon>Gammaproteobacteria</taxon>
        <taxon>Lysobacterales</taxon>
        <taxon>Lysobacteraceae</taxon>
        <taxon>Marilutibacter</taxon>
    </lineage>
</organism>